<feature type="binding site" evidence="2">
    <location>
        <position position="176"/>
    </location>
    <ligand>
        <name>S-adenosyl-L-methionine</name>
        <dbReference type="ChEBI" id="CHEBI:59789"/>
    </ligand>
</feature>
<protein>
    <submittedName>
        <fullName evidence="5">Methyltransferase domain-containing protein</fullName>
    </submittedName>
    <submittedName>
        <fullName evidence="6">Ubiquinone biosynthesis protein</fullName>
    </submittedName>
</protein>
<keyword evidence="5" id="KW-0808">Transferase</keyword>
<dbReference type="Gene3D" id="3.40.50.150">
    <property type="entry name" value="Vaccinia Virus protein VP39"/>
    <property type="match status" value="1"/>
</dbReference>
<gene>
    <name evidence="5" type="ORF">GCM10009545_24960</name>
    <name evidence="6" type="ORF">GCM10011581_34990</name>
</gene>
<keyword evidence="8" id="KW-1185">Reference proteome</keyword>
<evidence type="ECO:0000313" key="5">
    <source>
        <dbReference type="EMBL" id="GAA0521866.1"/>
    </source>
</evidence>
<dbReference type="InterPro" id="IPR029063">
    <property type="entry name" value="SAM-dependent_MTases_sf"/>
</dbReference>
<evidence type="ECO:0000313" key="7">
    <source>
        <dbReference type="Proteomes" id="UP000597989"/>
    </source>
</evidence>
<dbReference type="Proteomes" id="UP001500220">
    <property type="component" value="Unassembled WGS sequence"/>
</dbReference>
<keyword evidence="2" id="KW-0949">S-adenosyl-L-methionine</keyword>
<dbReference type="InterPro" id="IPR016718">
    <property type="entry name" value="rRNA_m1G-MeTrfase_A_prd"/>
</dbReference>
<evidence type="ECO:0000313" key="6">
    <source>
        <dbReference type="EMBL" id="GGI94860.1"/>
    </source>
</evidence>
<keyword evidence="6" id="KW-0830">Ubiquinone</keyword>
<evidence type="ECO:0000313" key="8">
    <source>
        <dbReference type="Proteomes" id="UP001500220"/>
    </source>
</evidence>
<dbReference type="GO" id="GO:0046872">
    <property type="term" value="F:metal ion binding"/>
    <property type="evidence" value="ECO:0007669"/>
    <property type="project" value="UniProtKB-KW"/>
</dbReference>
<dbReference type="SUPFAM" id="SSF53335">
    <property type="entry name" value="S-adenosyl-L-methionine-dependent methyltransferases"/>
    <property type="match status" value="1"/>
</dbReference>
<dbReference type="GO" id="GO:0008168">
    <property type="term" value="F:methyltransferase activity"/>
    <property type="evidence" value="ECO:0007669"/>
    <property type="project" value="UniProtKB-KW"/>
</dbReference>
<dbReference type="AlphaFoldDB" id="A0A917NF37"/>
<dbReference type="EMBL" id="BMMT01000012">
    <property type="protein sequence ID" value="GGI94860.1"/>
    <property type="molecule type" value="Genomic_DNA"/>
</dbReference>
<keyword evidence="5" id="KW-0489">Methyltransferase</keyword>
<keyword evidence="1" id="KW-0479">Metal-binding</keyword>
<organism evidence="6 7">
    <name type="scientific">Saccharopolyspora thermophila</name>
    <dbReference type="NCBI Taxonomy" id="89367"/>
    <lineage>
        <taxon>Bacteria</taxon>
        <taxon>Bacillati</taxon>
        <taxon>Actinomycetota</taxon>
        <taxon>Actinomycetes</taxon>
        <taxon>Pseudonocardiales</taxon>
        <taxon>Pseudonocardiaceae</taxon>
        <taxon>Saccharopolyspora</taxon>
    </lineage>
</organism>
<reference evidence="6" key="3">
    <citation type="submission" date="2020-09" db="EMBL/GenBank/DDBJ databases">
        <authorList>
            <person name="Sun Q."/>
            <person name="Zhou Y."/>
        </authorList>
    </citation>
    <scope>NUCLEOTIDE SEQUENCE</scope>
    <source>
        <strain evidence="6">CGMCC 4.7206</strain>
    </source>
</reference>
<feature type="binding site" evidence="2">
    <location>
        <begin position="88"/>
        <end position="89"/>
    </location>
    <ligand>
        <name>S-adenosyl-L-methionine</name>
        <dbReference type="ChEBI" id="CHEBI:59789"/>
    </ligand>
</feature>
<evidence type="ECO:0000256" key="1">
    <source>
        <dbReference type="PIRSR" id="PIRSR018249-1"/>
    </source>
</evidence>
<feature type="binding site" evidence="1">
    <location>
        <position position="24"/>
    </location>
    <ligand>
        <name>Zn(2+)</name>
        <dbReference type="ChEBI" id="CHEBI:29105"/>
    </ligand>
</feature>
<dbReference type="Pfam" id="PF13649">
    <property type="entry name" value="Methyltransf_25"/>
    <property type="match status" value="1"/>
</dbReference>
<evidence type="ECO:0000259" key="3">
    <source>
        <dbReference type="Pfam" id="PF13649"/>
    </source>
</evidence>
<accession>A0A917NF37</accession>
<feature type="binding site" evidence="1">
    <location>
        <position position="20"/>
    </location>
    <ligand>
        <name>Zn(2+)</name>
        <dbReference type="ChEBI" id="CHEBI:29105"/>
    </ligand>
</feature>
<reference evidence="5" key="4">
    <citation type="submission" date="2023-12" db="EMBL/GenBank/DDBJ databases">
        <authorList>
            <person name="Sun Q."/>
            <person name="Inoue M."/>
        </authorList>
    </citation>
    <scope>NUCLEOTIDE SEQUENCE</scope>
    <source>
        <strain evidence="5">JCM 10664</strain>
    </source>
</reference>
<evidence type="ECO:0000256" key="2">
    <source>
        <dbReference type="PIRSR" id="PIRSR018249-2"/>
    </source>
</evidence>
<dbReference type="Pfam" id="PF21302">
    <property type="entry name" value="Zn_ribbon_RlmA"/>
    <property type="match status" value="1"/>
</dbReference>
<dbReference type="Proteomes" id="UP000597989">
    <property type="component" value="Unassembled WGS sequence"/>
</dbReference>
<reference evidence="6 7" key="1">
    <citation type="journal article" date="2014" name="Int. J. Syst. Evol. Microbiol.">
        <title>Complete genome sequence of Corynebacterium casei LMG S-19264T (=DSM 44701T), isolated from a smear-ripened cheese.</title>
        <authorList>
            <consortium name="US DOE Joint Genome Institute (JGI-PGF)"/>
            <person name="Walter F."/>
            <person name="Albersmeier A."/>
            <person name="Kalinowski J."/>
            <person name="Ruckert C."/>
        </authorList>
    </citation>
    <scope>NUCLEOTIDE SEQUENCE [LARGE SCALE GENOMIC DNA]</scope>
    <source>
        <strain evidence="6 7">CGMCC 4.7206</strain>
    </source>
</reference>
<evidence type="ECO:0000259" key="4">
    <source>
        <dbReference type="Pfam" id="PF21302"/>
    </source>
</evidence>
<proteinExistence type="predicted"/>
<dbReference type="InterPro" id="IPR048647">
    <property type="entry name" value="RlmA_N"/>
</dbReference>
<feature type="binding site" evidence="2">
    <location>
        <position position="63"/>
    </location>
    <ligand>
        <name>S-adenosyl-L-methionine</name>
        <dbReference type="ChEBI" id="CHEBI:59789"/>
    </ligand>
</feature>
<feature type="domain" description="Methyltransferase" evidence="3">
    <location>
        <begin position="81"/>
        <end position="165"/>
    </location>
</feature>
<dbReference type="PIRSF" id="PIRSF018249">
    <property type="entry name" value="MyrA_prd"/>
    <property type="match status" value="1"/>
</dbReference>
<reference evidence="5 8" key="2">
    <citation type="journal article" date="2019" name="Int. J. Syst. Evol. Microbiol.">
        <title>The Global Catalogue of Microorganisms (GCM) 10K type strain sequencing project: providing services to taxonomists for standard genome sequencing and annotation.</title>
        <authorList>
            <consortium name="The Broad Institute Genomics Platform"/>
            <consortium name="The Broad Institute Genome Sequencing Center for Infectious Disease"/>
            <person name="Wu L."/>
            <person name="Ma J."/>
        </authorList>
    </citation>
    <scope>NUCLEOTIDE SEQUENCE [LARGE SCALE GENOMIC DNA]</scope>
    <source>
        <strain evidence="5 8">JCM 10664</strain>
    </source>
</reference>
<name>A0A917NF37_9PSEU</name>
<dbReference type="InterPro" id="IPR041698">
    <property type="entry name" value="Methyltransf_25"/>
</dbReference>
<dbReference type="EMBL" id="BAAAHC010000009">
    <property type="protein sequence ID" value="GAA0521866.1"/>
    <property type="molecule type" value="Genomic_DNA"/>
</dbReference>
<feature type="domain" description="23S rRNA (guanine(745)-N(1))-methyltransferase N-terminal" evidence="4">
    <location>
        <begin position="3"/>
        <end position="38"/>
    </location>
</feature>
<dbReference type="GO" id="GO:0032259">
    <property type="term" value="P:methylation"/>
    <property type="evidence" value="ECO:0007669"/>
    <property type="project" value="UniProtKB-KW"/>
</dbReference>
<sequence>MLACPHCGAGLDRDGTSLRCPANHVFDIARQGYVSLLPGGTRVVGDTAAMVAARATFLDGGHYAPIADAVVAALAGVQGCVVDVGAGTGYYLARVLDASQERTGLALDVSKFACRRAARAHARMGAATADAWQQLPVRTGAASTLLNVFAPRNAAEMHRVLRPGGLLVVVVPNSDHLTELVGALDLLAVDERKQQRLSEQLADRFEPVSQRVCRFPLSLTAADAEAVVGMGPSAWHADPGRLRERIAAVPEPVTATASVTVAVYRRA</sequence>
<comment type="caution">
    <text evidence="6">The sequence shown here is derived from an EMBL/GenBank/DDBJ whole genome shotgun (WGS) entry which is preliminary data.</text>
</comment>
<keyword evidence="1" id="KW-0862">Zinc</keyword>